<sequence>MKSKFIYFLMQKLALSFLCLIFGTLATIETSFAYPRLNWRSADFEGRRVIAESAWQTEAEAQKRGEALHFEHGFGNLGVLWIPYYENLSGRRLYQTIIVPEGNCDRFLRQNIHKIDGNAYCFTPSNRGLPANRRGVAM</sequence>
<protein>
    <submittedName>
        <fullName evidence="1">Uncharacterized protein</fullName>
    </submittedName>
</protein>
<dbReference type="EMBL" id="FO818640">
    <property type="protein sequence ID" value="CDM92859.1"/>
    <property type="molecule type" value="Genomic_DNA"/>
</dbReference>
<name>A0A9P1NYS3_9CYAN</name>
<organism evidence="1 2">
    <name type="scientific">Limnospira indica PCC 8005</name>
    <dbReference type="NCBI Taxonomy" id="376219"/>
    <lineage>
        <taxon>Bacteria</taxon>
        <taxon>Bacillati</taxon>
        <taxon>Cyanobacteriota</taxon>
        <taxon>Cyanophyceae</taxon>
        <taxon>Oscillatoriophycideae</taxon>
        <taxon>Oscillatoriales</taxon>
        <taxon>Sirenicapillariaceae</taxon>
        <taxon>Limnospira</taxon>
    </lineage>
</organism>
<evidence type="ECO:0000313" key="2">
    <source>
        <dbReference type="Proteomes" id="UP000032946"/>
    </source>
</evidence>
<gene>
    <name evidence="1" type="ORF">ARTHRO_10532</name>
</gene>
<dbReference type="AlphaFoldDB" id="A0A9P1NYS3"/>
<dbReference type="RefSeq" id="WP_006667993.1">
    <property type="nucleotide sequence ID" value="NZ_FO818640.1"/>
</dbReference>
<evidence type="ECO:0000313" key="1">
    <source>
        <dbReference type="EMBL" id="CDM92859.1"/>
    </source>
</evidence>
<proteinExistence type="predicted"/>
<accession>A0A9P1NYS3</accession>
<keyword evidence="2" id="KW-1185">Reference proteome</keyword>
<dbReference type="Proteomes" id="UP000032946">
    <property type="component" value="Chromosome"/>
</dbReference>
<reference evidence="1 2" key="1">
    <citation type="submission" date="2014-02" db="EMBL/GenBank/DDBJ databases">
        <authorList>
            <person name="Genoscope - CEA"/>
        </authorList>
    </citation>
    <scope>NUCLEOTIDE SEQUENCE [LARGE SCALE GENOMIC DNA]</scope>
    <source>
        <strain evidence="1 2">PCC 8005</strain>
    </source>
</reference>